<organism evidence="2 3">
    <name type="scientific">Streptomyces sioyaensis</name>
    <dbReference type="NCBI Taxonomy" id="67364"/>
    <lineage>
        <taxon>Bacteria</taxon>
        <taxon>Bacillati</taxon>
        <taxon>Actinomycetota</taxon>
        <taxon>Actinomycetes</taxon>
        <taxon>Kitasatosporales</taxon>
        <taxon>Streptomycetaceae</taxon>
        <taxon>Streptomyces</taxon>
    </lineage>
</organism>
<evidence type="ECO:0000313" key="2">
    <source>
        <dbReference type="EMBL" id="RXS60004.1"/>
    </source>
</evidence>
<dbReference type="RefSeq" id="WP_129250564.1">
    <property type="nucleotide sequence ID" value="NZ_JABZEL010000020.1"/>
</dbReference>
<reference evidence="2 3" key="1">
    <citation type="submission" date="2019-01" db="EMBL/GenBank/DDBJ databases">
        <title>Draft genome sequences of the type strain Streptomyces sioyaensis DSM 40032 and its novel strain, TM32, a thermotolerant antibiotics-producing actinobacterium.</title>
        <authorList>
            <person name="Nakaew N."/>
            <person name="Lumyong S."/>
            <person name="Sloan W.T."/>
            <person name="Sungthong R."/>
        </authorList>
    </citation>
    <scope>NUCLEOTIDE SEQUENCE [LARGE SCALE GENOMIC DNA]</scope>
    <source>
        <strain evidence="2 3">DSM 40032</strain>
    </source>
</reference>
<dbReference type="Proteomes" id="UP000289482">
    <property type="component" value="Unassembled WGS sequence"/>
</dbReference>
<gene>
    <name evidence="2" type="ORF">EST54_28355</name>
</gene>
<proteinExistence type="predicted"/>
<sequence length="129" mass="13177">MATVNPGPGTFNVRVQQVSDTKSSGSGTSTNSPQSGTALASQGEPLTVDIRIKNSHGGANTVTAQVTDPSGSGGFFGEGTLTWNDGDDSEVWIEFTDFPLRPDQAGATDKCGYSVSASGDAVAVTEFTV</sequence>
<protein>
    <submittedName>
        <fullName evidence="2">Uncharacterized protein</fullName>
    </submittedName>
</protein>
<accession>A0A4Q1QM10</accession>
<evidence type="ECO:0000313" key="3">
    <source>
        <dbReference type="Proteomes" id="UP000289482"/>
    </source>
</evidence>
<dbReference type="EMBL" id="SDIF01000122">
    <property type="protein sequence ID" value="RXS60004.1"/>
    <property type="molecule type" value="Genomic_DNA"/>
</dbReference>
<name>A0A4Q1QM10_9ACTN</name>
<feature type="region of interest" description="Disordered" evidence="1">
    <location>
        <begin position="18"/>
        <end position="44"/>
    </location>
</feature>
<feature type="compositionally biased region" description="Low complexity" evidence="1">
    <location>
        <begin position="19"/>
        <end position="37"/>
    </location>
</feature>
<dbReference type="AlphaFoldDB" id="A0A4Q1QM10"/>
<keyword evidence="3" id="KW-1185">Reference proteome</keyword>
<dbReference type="GeneID" id="95781815"/>
<comment type="caution">
    <text evidence="2">The sequence shown here is derived from an EMBL/GenBank/DDBJ whole genome shotgun (WGS) entry which is preliminary data.</text>
</comment>
<evidence type="ECO:0000256" key="1">
    <source>
        <dbReference type="SAM" id="MobiDB-lite"/>
    </source>
</evidence>